<evidence type="ECO:0000256" key="5">
    <source>
        <dbReference type="ARBA" id="ARBA00023136"/>
    </source>
</evidence>
<sequence length="126" mass="13844">MRAQLARADAVTPRTATAILGVVNTLAMSVFERTRETGMLRAVGCRPEQTKRMIHLESVLISLSEPCWASARWIGFAAETPLLSALLPPFMVPMLSVPVRRLHGTGKPGWRMLIALIPWPARSPTS</sequence>
<dbReference type="Proteomes" id="UP000030760">
    <property type="component" value="Unassembled WGS sequence"/>
</dbReference>
<gene>
    <name evidence="7" type="ORF">SBD_0147</name>
</gene>
<accession>M3EM08</accession>
<keyword evidence="4" id="KW-1133">Transmembrane helix</keyword>
<dbReference type="Pfam" id="PF02687">
    <property type="entry name" value="FtsX"/>
    <property type="match status" value="1"/>
</dbReference>
<feature type="domain" description="ABC3 transporter permease C-terminal" evidence="6">
    <location>
        <begin position="17"/>
        <end position="64"/>
    </location>
</feature>
<comment type="subcellular location">
    <subcellularLocation>
        <location evidence="1">Cell membrane</location>
        <topology evidence="1">Multi-pass membrane protein</topology>
    </subcellularLocation>
</comment>
<proteinExistence type="predicted"/>
<evidence type="ECO:0000313" key="7">
    <source>
        <dbReference type="EMBL" id="EMF57476.1"/>
    </source>
</evidence>
<dbReference type="EMBL" id="KB405056">
    <property type="protein sequence ID" value="EMF57476.1"/>
    <property type="molecule type" value="Genomic_DNA"/>
</dbReference>
<evidence type="ECO:0000256" key="2">
    <source>
        <dbReference type="ARBA" id="ARBA00022475"/>
    </source>
</evidence>
<evidence type="ECO:0000313" key="8">
    <source>
        <dbReference type="Proteomes" id="UP000030760"/>
    </source>
</evidence>
<dbReference type="InterPro" id="IPR008523">
    <property type="entry name" value="DUF805"/>
</dbReference>
<evidence type="ECO:0000256" key="1">
    <source>
        <dbReference type="ARBA" id="ARBA00004651"/>
    </source>
</evidence>
<evidence type="ECO:0000259" key="6">
    <source>
        <dbReference type="Pfam" id="PF02687"/>
    </source>
</evidence>
<dbReference type="GO" id="GO:0005886">
    <property type="term" value="C:plasma membrane"/>
    <property type="evidence" value="ECO:0007669"/>
    <property type="project" value="UniProtKB-SubCell"/>
</dbReference>
<protein>
    <recommendedName>
        <fullName evidence="6">ABC3 transporter permease C-terminal domain-containing protein</fullName>
    </recommendedName>
</protein>
<evidence type="ECO:0000256" key="3">
    <source>
        <dbReference type="ARBA" id="ARBA00022692"/>
    </source>
</evidence>
<dbReference type="Pfam" id="PF05656">
    <property type="entry name" value="DUF805"/>
    <property type="match status" value="1"/>
</dbReference>
<dbReference type="AlphaFoldDB" id="M3EM08"/>
<name>M3EM08_9ACTN</name>
<evidence type="ECO:0000256" key="4">
    <source>
        <dbReference type="ARBA" id="ARBA00022989"/>
    </source>
</evidence>
<keyword evidence="2" id="KW-1003">Cell membrane</keyword>
<keyword evidence="3" id="KW-0812">Transmembrane</keyword>
<organism evidence="7 8">
    <name type="scientific">Streptomyces bottropensis ATCC 25435</name>
    <dbReference type="NCBI Taxonomy" id="1054862"/>
    <lineage>
        <taxon>Bacteria</taxon>
        <taxon>Bacillati</taxon>
        <taxon>Actinomycetota</taxon>
        <taxon>Actinomycetes</taxon>
        <taxon>Kitasatosporales</taxon>
        <taxon>Streptomycetaceae</taxon>
        <taxon>Streptomyces</taxon>
    </lineage>
</organism>
<dbReference type="InterPro" id="IPR003838">
    <property type="entry name" value="ABC3_permease_C"/>
</dbReference>
<reference evidence="8" key="1">
    <citation type="journal article" date="2013" name="Genome Announc.">
        <title>Draft Genome Sequence of Streptomyces bottropensis ATCC 25435, a Bottromycin-Producing Actinomycete.</title>
        <authorList>
            <person name="Zhang H."/>
            <person name="Zhou W."/>
            <person name="Zhuang Y."/>
            <person name="Liang X."/>
            <person name="Liu T."/>
        </authorList>
    </citation>
    <scope>NUCLEOTIDE SEQUENCE [LARGE SCALE GENOMIC DNA]</scope>
    <source>
        <strain evidence="8">ATCC 25435</strain>
    </source>
</reference>
<keyword evidence="5" id="KW-0472">Membrane</keyword>